<dbReference type="Proteomes" id="UP001595957">
    <property type="component" value="Unassembled WGS sequence"/>
</dbReference>
<accession>A0ABV9EXZ1</accession>
<keyword evidence="2" id="KW-1185">Reference proteome</keyword>
<gene>
    <name evidence="1" type="ORF">ACFO3E_06150</name>
</gene>
<protein>
    <submittedName>
        <fullName evidence="1">Uncharacterized protein</fullName>
    </submittedName>
</protein>
<evidence type="ECO:0000313" key="2">
    <source>
        <dbReference type="Proteomes" id="UP001595957"/>
    </source>
</evidence>
<name>A0ABV9EXZ1_9SPHN</name>
<proteinExistence type="predicted"/>
<dbReference type="EMBL" id="JBHSFZ010000008">
    <property type="protein sequence ID" value="MFC4593773.1"/>
    <property type="molecule type" value="Genomic_DNA"/>
</dbReference>
<reference evidence="2" key="1">
    <citation type="journal article" date="2019" name="Int. J. Syst. Evol. Microbiol.">
        <title>The Global Catalogue of Microorganisms (GCM) 10K type strain sequencing project: providing services to taxonomists for standard genome sequencing and annotation.</title>
        <authorList>
            <consortium name="The Broad Institute Genomics Platform"/>
            <consortium name="The Broad Institute Genome Sequencing Center for Infectious Disease"/>
            <person name="Wu L."/>
            <person name="Ma J."/>
        </authorList>
    </citation>
    <scope>NUCLEOTIDE SEQUENCE [LARGE SCALE GENOMIC DNA]</scope>
    <source>
        <strain evidence="2">NBRC 103632</strain>
    </source>
</reference>
<comment type="caution">
    <text evidence="1">The sequence shown here is derived from an EMBL/GenBank/DDBJ whole genome shotgun (WGS) entry which is preliminary data.</text>
</comment>
<evidence type="ECO:0000313" key="1">
    <source>
        <dbReference type="EMBL" id="MFC4593773.1"/>
    </source>
</evidence>
<sequence length="49" mass="5340">MPKPLRDAISQTWAAGQIRAWSANCLEARRVLSTNSPSAIADRITGDRS</sequence>
<organism evidence="1 2">
    <name type="scientific">Sphingobium tyrosinilyticum</name>
    <dbReference type="NCBI Taxonomy" id="2715436"/>
    <lineage>
        <taxon>Bacteria</taxon>
        <taxon>Pseudomonadati</taxon>
        <taxon>Pseudomonadota</taxon>
        <taxon>Alphaproteobacteria</taxon>
        <taxon>Sphingomonadales</taxon>
        <taxon>Sphingomonadaceae</taxon>
        <taxon>Sphingobium</taxon>
    </lineage>
</organism>